<dbReference type="PANTHER" id="PTHR47331">
    <property type="entry name" value="PHD-TYPE DOMAIN-CONTAINING PROTEIN"/>
    <property type="match status" value="1"/>
</dbReference>
<dbReference type="Proteomes" id="UP001174136">
    <property type="component" value="Unassembled WGS sequence"/>
</dbReference>
<dbReference type="EMBL" id="JAOPHQ010005977">
    <property type="protein sequence ID" value="KAK0133638.1"/>
    <property type="molecule type" value="Genomic_DNA"/>
</dbReference>
<evidence type="ECO:0000313" key="2">
    <source>
        <dbReference type="Proteomes" id="UP001174136"/>
    </source>
</evidence>
<gene>
    <name evidence="1" type="ORF">N1851_030827</name>
</gene>
<organism evidence="1 2">
    <name type="scientific">Merluccius polli</name>
    <name type="common">Benguela hake</name>
    <name type="synonym">Merluccius cadenati</name>
    <dbReference type="NCBI Taxonomy" id="89951"/>
    <lineage>
        <taxon>Eukaryota</taxon>
        <taxon>Metazoa</taxon>
        <taxon>Chordata</taxon>
        <taxon>Craniata</taxon>
        <taxon>Vertebrata</taxon>
        <taxon>Euteleostomi</taxon>
        <taxon>Actinopterygii</taxon>
        <taxon>Neopterygii</taxon>
        <taxon>Teleostei</taxon>
        <taxon>Neoteleostei</taxon>
        <taxon>Acanthomorphata</taxon>
        <taxon>Zeiogadaria</taxon>
        <taxon>Gadariae</taxon>
        <taxon>Gadiformes</taxon>
        <taxon>Gadoidei</taxon>
        <taxon>Merlucciidae</taxon>
        <taxon>Merluccius</taxon>
    </lineage>
</organism>
<evidence type="ECO:0000313" key="1">
    <source>
        <dbReference type="EMBL" id="KAK0133638.1"/>
    </source>
</evidence>
<protein>
    <submittedName>
        <fullName evidence="1">Uncharacterized protein</fullName>
    </submittedName>
</protein>
<dbReference type="PANTHER" id="PTHR47331:SF1">
    <property type="entry name" value="GAG-LIKE PROTEIN"/>
    <property type="match status" value="1"/>
</dbReference>
<accession>A0AA47NQI3</accession>
<reference evidence="1" key="1">
    <citation type="journal article" date="2023" name="Front. Mar. Sci.">
        <title>A new Merluccius polli reference genome to investigate the effects of global change in West African waters.</title>
        <authorList>
            <person name="Mateo J.L."/>
            <person name="Blanco-Fernandez C."/>
            <person name="Garcia-Vazquez E."/>
            <person name="Machado-Schiaffino G."/>
        </authorList>
    </citation>
    <scope>NUCLEOTIDE SEQUENCE</scope>
    <source>
        <strain evidence="1">C29</strain>
        <tissue evidence="1">Fin</tissue>
    </source>
</reference>
<name>A0AA47NQI3_MERPO</name>
<keyword evidence="2" id="KW-1185">Reference proteome</keyword>
<proteinExistence type="predicted"/>
<comment type="caution">
    <text evidence="1">The sequence shown here is derived from an EMBL/GenBank/DDBJ whole genome shotgun (WGS) entry which is preliminary data.</text>
</comment>
<sequence>MADIPEDIICPDLPSFTNVGVDYFGPIEVKRGRALVKRYGVIFTCIKFRGCLLPRYHFLYYCHQEVHVLQRLSIKIKDALLQKGIDWMFNRPSGSHHGGAWECLIRMVIGIGVCVIHRGVCYT</sequence>
<dbReference type="AlphaFoldDB" id="A0AA47NQI3"/>